<dbReference type="STRING" id="559304.G8YTJ9"/>
<dbReference type="EMBL" id="FO082058">
    <property type="protein sequence ID" value="CCE73250.1"/>
    <property type="molecule type" value="Genomic_DNA"/>
</dbReference>
<sequence length="485" mass="55443">MTTEILNNIQVMDINDHKEETEESVVPFERQIIDAVIEIWKEDPSTETLGFSKLHGLVKSRHKNWALSEKRMRTLLKKYGLLVNNPDQQYTYASEIRSQETPDMELPDKIKVLQTSKKGKGLYAKKNVKKGEFLWEEKPLFYVPALANMTLIKNGKACSYCGKLLTQGTRGSSGVSYLRGLDCDVCSEIWCSKECKNTDSKLHALLKHNIYNPSKSNTRKNINANAYLALQDYCLKEQWNALYAITRIYADIVSDKSGVKQKQFSAMARISQETRYKALDSSAGSFDNFQGGALFVQEQQESLWKEGFSLFSNVFPISVDDGKINYEEFMYMLGTYNINNLDSIIFLLQSHLNHNCEPSTTVKLSSNRTEGLKVYAARDIKAGEELTTSYVNPSHTVQQRQRELRVNWGFRCACEKCKNELKEQHRRKSSSSQKSNSEKDSIREMLSNTKAELGDTEITLDDPKNPSKERRKSVRFDEKVIAVSK</sequence>
<dbReference type="CDD" id="cd20071">
    <property type="entry name" value="SET_SMYD"/>
    <property type="match status" value="1"/>
</dbReference>
<dbReference type="PANTHER" id="PTHR46402:SF2">
    <property type="entry name" value="HISTONE-LYSINE N-TRIMETHYLTRANSFERASE SMYD5"/>
    <property type="match status" value="1"/>
</dbReference>
<dbReference type="SUPFAM" id="SSF82199">
    <property type="entry name" value="SET domain"/>
    <property type="match status" value="1"/>
</dbReference>
<feature type="region of interest" description="Disordered" evidence="7">
    <location>
        <begin position="423"/>
        <end position="485"/>
    </location>
</feature>
<reference evidence="9 10" key="1">
    <citation type="journal article" date="2012" name="G3 (Bethesda)">
        <title>Pichia sorbitophila, an interspecies yeast hybrid reveals early steps of genome resolution following polyploidization.</title>
        <authorList>
            <person name="Leh Louis V."/>
            <person name="Despons L."/>
            <person name="Friedrich A."/>
            <person name="Martin T."/>
            <person name="Durrens P."/>
            <person name="Casaregola S."/>
            <person name="Neuveglise C."/>
            <person name="Fairhead C."/>
            <person name="Marck C."/>
            <person name="Cruz J.A."/>
            <person name="Straub M.L."/>
            <person name="Kugler V."/>
            <person name="Sacerdot C."/>
            <person name="Uzunov Z."/>
            <person name="Thierry A."/>
            <person name="Weiss S."/>
            <person name="Bleykasten C."/>
            <person name="De Montigny J."/>
            <person name="Jacques N."/>
            <person name="Jung P."/>
            <person name="Lemaire M."/>
            <person name="Mallet S."/>
            <person name="Morel G."/>
            <person name="Richard G.F."/>
            <person name="Sarkar A."/>
            <person name="Savel G."/>
            <person name="Schacherer J."/>
            <person name="Seret M.L."/>
            <person name="Talla E."/>
            <person name="Samson G."/>
            <person name="Jubin C."/>
            <person name="Poulain J."/>
            <person name="Vacherie B."/>
            <person name="Barbe V."/>
            <person name="Pelletier E."/>
            <person name="Sherman D.J."/>
            <person name="Westhof E."/>
            <person name="Weissenbach J."/>
            <person name="Baret P.V."/>
            <person name="Wincker P."/>
            <person name="Gaillardin C."/>
            <person name="Dujon B."/>
            <person name="Souciet J.L."/>
        </authorList>
    </citation>
    <scope>NUCLEOTIDE SEQUENCE [LARGE SCALE GENOMIC DNA]</scope>
    <source>
        <strain evidence="10">ATCC MYA-4447 / BCRC 22081 / CBS 7064 / NBRC 10061 / NRRL Y-12695</strain>
    </source>
</reference>
<dbReference type="Proteomes" id="UP000005222">
    <property type="component" value="Chromosome B"/>
</dbReference>
<name>G8YTJ9_PICSO</name>
<dbReference type="GO" id="GO:0042799">
    <property type="term" value="F:histone H4K20 methyltransferase activity"/>
    <property type="evidence" value="ECO:0007669"/>
    <property type="project" value="TreeGrafter"/>
</dbReference>
<feature type="compositionally biased region" description="Basic and acidic residues" evidence="7">
    <location>
        <begin position="461"/>
        <end position="485"/>
    </location>
</feature>
<feature type="domain" description="SET" evidence="8">
    <location>
        <begin position="108"/>
        <end position="391"/>
    </location>
</feature>
<evidence type="ECO:0000256" key="2">
    <source>
        <dbReference type="ARBA" id="ARBA00022679"/>
    </source>
</evidence>
<dbReference type="Gene3D" id="6.10.140.2220">
    <property type="match status" value="1"/>
</dbReference>
<keyword evidence="3" id="KW-0949">S-adenosyl-L-methionine</keyword>
<comment type="catalytic activity">
    <reaction evidence="6">
        <text>L-lysyl-[histone] + S-adenosyl-L-methionine = N(6)-methyl-L-lysyl-[histone] + S-adenosyl-L-homocysteine + H(+)</text>
        <dbReference type="Rhea" id="RHEA:10024"/>
        <dbReference type="Rhea" id="RHEA-COMP:9845"/>
        <dbReference type="Rhea" id="RHEA-COMP:9846"/>
        <dbReference type="ChEBI" id="CHEBI:15378"/>
        <dbReference type="ChEBI" id="CHEBI:29969"/>
        <dbReference type="ChEBI" id="CHEBI:57856"/>
        <dbReference type="ChEBI" id="CHEBI:59789"/>
        <dbReference type="ChEBI" id="CHEBI:61929"/>
    </reaction>
    <physiologicalReaction direction="left-to-right" evidence="6">
        <dbReference type="Rhea" id="RHEA:10025"/>
    </physiologicalReaction>
</comment>
<dbReference type="PROSITE" id="PS50280">
    <property type="entry name" value="SET"/>
    <property type="match status" value="1"/>
</dbReference>
<dbReference type="eggNOG" id="KOG2084">
    <property type="taxonomic scope" value="Eukaryota"/>
</dbReference>
<evidence type="ECO:0000256" key="1">
    <source>
        <dbReference type="ARBA" id="ARBA00022603"/>
    </source>
</evidence>
<accession>G8YTJ9</accession>
<evidence type="ECO:0000259" key="8">
    <source>
        <dbReference type="PROSITE" id="PS50280"/>
    </source>
</evidence>
<organism evidence="9 10">
    <name type="scientific">Pichia sorbitophila (strain ATCC MYA-4447 / BCRC 22081 / CBS 7064 / NBRC 10061 / NRRL Y-12695)</name>
    <name type="common">Hybrid yeast</name>
    <dbReference type="NCBI Taxonomy" id="559304"/>
    <lineage>
        <taxon>Eukaryota</taxon>
        <taxon>Fungi</taxon>
        <taxon>Dikarya</taxon>
        <taxon>Ascomycota</taxon>
        <taxon>Saccharomycotina</taxon>
        <taxon>Pichiomycetes</taxon>
        <taxon>Debaryomycetaceae</taxon>
        <taxon>Millerozyma</taxon>
    </lineage>
</organism>
<evidence type="ECO:0000256" key="7">
    <source>
        <dbReference type="SAM" id="MobiDB-lite"/>
    </source>
</evidence>
<dbReference type="GO" id="GO:0032259">
    <property type="term" value="P:methylation"/>
    <property type="evidence" value="ECO:0007669"/>
    <property type="project" value="UniProtKB-KW"/>
</dbReference>
<gene>
    <name evidence="9" type="primary">Piso0_000280</name>
    <name evidence="9" type="ORF">GNLVRS01_PISO0B05941g</name>
</gene>
<keyword evidence="2" id="KW-0808">Transferase</keyword>
<dbReference type="GO" id="GO:0045814">
    <property type="term" value="P:negative regulation of gene expression, epigenetic"/>
    <property type="evidence" value="ECO:0007669"/>
    <property type="project" value="TreeGrafter"/>
</dbReference>
<dbReference type="PANTHER" id="PTHR46402">
    <property type="entry name" value="SET AND MYND DOMAIN-CONTAINING PROTEIN 5"/>
    <property type="match status" value="1"/>
</dbReference>
<dbReference type="InterPro" id="IPR001214">
    <property type="entry name" value="SET_dom"/>
</dbReference>
<dbReference type="InterPro" id="IPR046341">
    <property type="entry name" value="SET_dom_sf"/>
</dbReference>
<evidence type="ECO:0000256" key="4">
    <source>
        <dbReference type="ARBA" id="ARBA00042380"/>
    </source>
</evidence>
<dbReference type="Pfam" id="PF00856">
    <property type="entry name" value="SET"/>
    <property type="match status" value="1"/>
</dbReference>
<dbReference type="Gene3D" id="1.10.220.160">
    <property type="match status" value="1"/>
</dbReference>
<evidence type="ECO:0000256" key="5">
    <source>
        <dbReference type="ARBA" id="ARBA00044528"/>
    </source>
</evidence>
<evidence type="ECO:0000313" key="9">
    <source>
        <dbReference type="EMBL" id="CCE73250.1"/>
    </source>
</evidence>
<dbReference type="AlphaFoldDB" id="G8YTJ9"/>
<proteinExistence type="predicted"/>
<dbReference type="SMART" id="SM00317">
    <property type="entry name" value="SET"/>
    <property type="match status" value="1"/>
</dbReference>
<evidence type="ECO:0000313" key="10">
    <source>
        <dbReference type="Proteomes" id="UP000005222"/>
    </source>
</evidence>
<keyword evidence="10" id="KW-1185">Reference proteome</keyword>
<dbReference type="OrthoDB" id="438641at2759"/>
<dbReference type="Gene3D" id="2.170.270.10">
    <property type="entry name" value="SET domain"/>
    <property type="match status" value="1"/>
</dbReference>
<dbReference type="HOGENOM" id="CLU_031650_0_0_1"/>
<evidence type="ECO:0000256" key="6">
    <source>
        <dbReference type="ARBA" id="ARBA00048619"/>
    </source>
</evidence>
<dbReference type="FunCoup" id="G8YTJ9">
    <property type="interactions" value="1101"/>
</dbReference>
<keyword evidence="1" id="KW-0489">Methyltransferase</keyword>
<evidence type="ECO:0000256" key="3">
    <source>
        <dbReference type="ARBA" id="ARBA00022691"/>
    </source>
</evidence>
<dbReference type="OMA" id="CEPNVRY"/>
<protein>
    <recommendedName>
        <fullName evidence="5">Histone-lysine N-methyltransferase SET5</fullName>
    </recommendedName>
    <alternativeName>
        <fullName evidence="4">SET domain-containing protein 5</fullName>
    </alternativeName>
</protein>
<dbReference type="InParanoid" id="G8YTJ9"/>